<evidence type="ECO:0000256" key="12">
    <source>
        <dbReference type="SAM" id="Coils"/>
    </source>
</evidence>
<dbReference type="PANTHER" id="PTHR11777">
    <property type="entry name" value="ALANYL-TRNA SYNTHETASE"/>
    <property type="match status" value="1"/>
</dbReference>
<dbReference type="InterPro" id="IPR018163">
    <property type="entry name" value="Thr/Ala-tRNA-synth_IIc_edit"/>
</dbReference>
<comment type="cofactor">
    <cofactor evidence="11">
        <name>Zn(2+)</name>
        <dbReference type="ChEBI" id="CHEBI:29105"/>
    </cofactor>
    <text evidence="11">Binds 1 zinc ion per subunit.</text>
</comment>
<dbReference type="InterPro" id="IPR002318">
    <property type="entry name" value="Ala-tRNA-lgiase_IIc"/>
</dbReference>
<dbReference type="InterPro" id="IPR012947">
    <property type="entry name" value="tRNA_SAD"/>
</dbReference>
<accession>A0ABP5EYN2</accession>
<evidence type="ECO:0000259" key="13">
    <source>
        <dbReference type="PROSITE" id="PS50860"/>
    </source>
</evidence>
<keyword evidence="15" id="KW-1185">Reference proteome</keyword>
<keyword evidence="5 11" id="KW-0067">ATP-binding</keyword>
<dbReference type="Gene3D" id="3.30.930.10">
    <property type="entry name" value="Bira Bifunctional Protein, Domain 2"/>
    <property type="match status" value="1"/>
</dbReference>
<dbReference type="SUPFAM" id="SSF101353">
    <property type="entry name" value="Putative anticodon-binding domain of alanyl-tRNA synthetase (AlaRS)"/>
    <property type="match status" value="1"/>
</dbReference>
<feature type="coiled-coil region" evidence="12">
    <location>
        <begin position="739"/>
        <end position="766"/>
    </location>
</feature>
<dbReference type="Pfam" id="PF01411">
    <property type="entry name" value="tRNA-synt_2c"/>
    <property type="match status" value="1"/>
</dbReference>
<keyword evidence="2 11" id="KW-0820">tRNA-binding</keyword>
<dbReference type="InterPro" id="IPR003156">
    <property type="entry name" value="DHHA1_dom"/>
</dbReference>
<evidence type="ECO:0000256" key="2">
    <source>
        <dbReference type="ARBA" id="ARBA00022555"/>
    </source>
</evidence>
<dbReference type="GO" id="GO:0016874">
    <property type="term" value="F:ligase activity"/>
    <property type="evidence" value="ECO:0007669"/>
    <property type="project" value="UniProtKB-KW"/>
</dbReference>
<evidence type="ECO:0000256" key="5">
    <source>
        <dbReference type="ARBA" id="ARBA00022840"/>
    </source>
</evidence>
<keyword evidence="12" id="KW-0175">Coiled coil</keyword>
<keyword evidence="6 11" id="KW-0694">RNA-binding</keyword>
<keyword evidence="8 11" id="KW-0030">Aminoacyl-tRNA synthetase</keyword>
<keyword evidence="4 11" id="KW-0547">Nucleotide-binding</keyword>
<evidence type="ECO:0000256" key="8">
    <source>
        <dbReference type="ARBA" id="ARBA00023146"/>
    </source>
</evidence>
<evidence type="ECO:0000256" key="6">
    <source>
        <dbReference type="ARBA" id="ARBA00022884"/>
    </source>
</evidence>
<dbReference type="Gene3D" id="2.40.30.130">
    <property type="match status" value="1"/>
</dbReference>
<dbReference type="NCBIfam" id="TIGR00344">
    <property type="entry name" value="alaS"/>
    <property type="match status" value="1"/>
</dbReference>
<dbReference type="InterPro" id="IPR045864">
    <property type="entry name" value="aa-tRNA-synth_II/BPL/LPL"/>
</dbReference>
<comment type="similarity">
    <text evidence="1 11">Belongs to the class-II aminoacyl-tRNA synthetase family.</text>
</comment>
<dbReference type="SUPFAM" id="SSF50447">
    <property type="entry name" value="Translation proteins"/>
    <property type="match status" value="1"/>
</dbReference>
<protein>
    <recommendedName>
        <fullName evidence="11">Alanine--tRNA ligase</fullName>
        <ecNumber evidence="11">6.1.1.7</ecNumber>
    </recommendedName>
    <alternativeName>
        <fullName evidence="11">Alanyl-tRNA synthetase</fullName>
        <shortName evidence="11">AlaRS</shortName>
    </alternativeName>
</protein>
<comment type="function">
    <text evidence="9 11">Catalyzes the attachment of alanine to tRNA(Ala) in a two-step reaction: alanine is first activated by ATP to form Ala-AMP and then transferred to the acceptor end of tRNA(Ala). Also edits incorrectly charged Ser-tRNA(Ala) and Gly-tRNA(Ala) via its editing domain.</text>
</comment>
<dbReference type="Proteomes" id="UP001500755">
    <property type="component" value="Unassembled WGS sequence"/>
</dbReference>
<dbReference type="Gene3D" id="6.10.250.550">
    <property type="match status" value="1"/>
</dbReference>
<dbReference type="Gene3D" id="3.10.310.40">
    <property type="match status" value="1"/>
</dbReference>
<dbReference type="SUPFAM" id="SSF55186">
    <property type="entry name" value="ThrRS/AlaRS common domain"/>
    <property type="match status" value="1"/>
</dbReference>
<dbReference type="InterPro" id="IPR023033">
    <property type="entry name" value="Ala_tRNA_ligase_euk/bac"/>
</dbReference>
<proteinExistence type="inferred from homology"/>
<feature type="binding site" evidence="11">
    <location>
        <position position="673"/>
    </location>
    <ligand>
        <name>Zn(2+)</name>
        <dbReference type="ChEBI" id="CHEBI:29105"/>
    </ligand>
</feature>
<comment type="caution">
    <text evidence="14">The sequence shown here is derived from an EMBL/GenBank/DDBJ whole genome shotgun (WGS) entry which is preliminary data.</text>
</comment>
<feature type="binding site" evidence="11">
    <location>
        <position position="677"/>
    </location>
    <ligand>
        <name>Zn(2+)</name>
        <dbReference type="ChEBI" id="CHEBI:29105"/>
    </ligand>
</feature>
<dbReference type="PRINTS" id="PR00980">
    <property type="entry name" value="TRNASYNTHALA"/>
</dbReference>
<dbReference type="InterPro" id="IPR018165">
    <property type="entry name" value="Ala-tRNA-synth_IIc_core"/>
</dbReference>
<keyword evidence="11" id="KW-0479">Metal-binding</keyword>
<gene>
    <name evidence="11 14" type="primary">alaS</name>
    <name evidence="14" type="ORF">GCM10009755_18850</name>
</gene>
<dbReference type="InterPro" id="IPR050058">
    <property type="entry name" value="Ala-tRNA_ligase"/>
</dbReference>
<evidence type="ECO:0000256" key="3">
    <source>
        <dbReference type="ARBA" id="ARBA00022598"/>
    </source>
</evidence>
<dbReference type="Gene3D" id="3.30.54.20">
    <property type="match status" value="1"/>
</dbReference>
<dbReference type="PROSITE" id="PS50860">
    <property type="entry name" value="AA_TRNA_LIGASE_II_ALA"/>
    <property type="match status" value="1"/>
</dbReference>
<comment type="domain">
    <text evidence="11">Consists of three domains; the N-terminal catalytic domain, the editing domain and the C-terminal C-Ala domain. The editing domain removes incorrectly charged amino acids, while the C-Ala domain, along with tRNA(Ala), serves as a bridge to cooperatively bring together the editing and aminoacylation centers thus stimulating deacylation of misacylated tRNAs.</text>
</comment>
<evidence type="ECO:0000256" key="11">
    <source>
        <dbReference type="HAMAP-Rule" id="MF_00036"/>
    </source>
</evidence>
<dbReference type="Pfam" id="PF07973">
    <property type="entry name" value="tRNA_SAD"/>
    <property type="match status" value="1"/>
</dbReference>
<keyword evidence="3 11" id="KW-0436">Ligase</keyword>
<comment type="catalytic activity">
    <reaction evidence="10 11">
        <text>tRNA(Ala) + L-alanine + ATP = L-alanyl-tRNA(Ala) + AMP + diphosphate</text>
        <dbReference type="Rhea" id="RHEA:12540"/>
        <dbReference type="Rhea" id="RHEA-COMP:9657"/>
        <dbReference type="Rhea" id="RHEA-COMP:9923"/>
        <dbReference type="ChEBI" id="CHEBI:30616"/>
        <dbReference type="ChEBI" id="CHEBI:33019"/>
        <dbReference type="ChEBI" id="CHEBI:57972"/>
        <dbReference type="ChEBI" id="CHEBI:78442"/>
        <dbReference type="ChEBI" id="CHEBI:78497"/>
        <dbReference type="ChEBI" id="CHEBI:456215"/>
        <dbReference type="EC" id="6.1.1.7"/>
    </reaction>
</comment>
<sequence length="887" mass="95267">MKTAEIKRRWLEFFEKNGHTVVPSASVISSDPSILFNIAGMVQFIPYFTGREPAPYSRATSVQKCVRTQDIEEVGKTTRHGTFFQMNGNFSFGDYFKEDAITFAWALLTTPEADGGLGFDPERLWVTVHHDDAATIDLWLARTGVPRERIQMRGNADNFWHTGQPGPGGYCSEIYYDRGPDYGVEGGPEADEDRYIEIWNLVFMEFELGAVRSKTDFDIKGELPAKNIDTGMGLERVAFLKQGVENMYEIDEVYPVIEAACTLSGKSYGAHAEDDVRMRVVADHIRSALIIIGDGVRPGNEGRGYILRRLLRRAVRAMRLLGVTDPVLPTLFPTSMEAMRASYPELEADFDRISRVAYAEEKAFLRTLESGTALLGHAVEKVGRGGTIGGDIAFTLHDTHGFPIDLTLEMAAEHGVAVDESGFTELMSEQRRRAKEDAKAKKGGLAKDLSAFSALLESGASEFVGYDNLSADSRIRGLVAEGTAVETATAGDTLDLVLDVTPFYAEAGGQRADVGLIRGDGFLAKVLDVQNPLKGLPAHRVEILEGEISEGADVLAEVDPGHRFQSAQAHSATHLVHAALREILGPNAVQAGSLNQPGYLRFDFSFPEAVSAQMRAEIEDAANVAVRDNFDVSYEYLPFEDAKKSGAMALFGEKYPSVVRVVDINGVWSRELCGGTHVQRTTEIGPISVLSEASVGSGTRRIEASVGLSAFRELAKERTIVQSLSDMLKVPGLDVPERVSGLLDRIKEAERTIARLNQEKVLAAAGDAAAAATQVGGITLSTTDLGEVSGANDVRAFVLDVRGRLGNAAPAVVAAVGSSSGRPSIVVATNQAAQDAGLRAGDLVRLGAGVLGGKGGGKPDLAQGGGQDPTQAPAALAALARELENRA</sequence>
<dbReference type="InterPro" id="IPR018162">
    <property type="entry name" value="Ala-tRNA-ligase_IIc_anticod-bd"/>
</dbReference>
<evidence type="ECO:0000256" key="4">
    <source>
        <dbReference type="ARBA" id="ARBA00022741"/>
    </source>
</evidence>
<dbReference type="Gene3D" id="3.30.980.10">
    <property type="entry name" value="Threonyl-trna Synthetase, Chain A, domain 2"/>
    <property type="match status" value="1"/>
</dbReference>
<feature type="domain" description="Alanyl-transfer RNA synthetases family profile" evidence="13">
    <location>
        <begin position="1"/>
        <end position="716"/>
    </location>
</feature>
<dbReference type="EC" id="6.1.1.7" evidence="11"/>
<dbReference type="PANTHER" id="PTHR11777:SF9">
    <property type="entry name" value="ALANINE--TRNA LIGASE, CYTOPLASMIC"/>
    <property type="match status" value="1"/>
</dbReference>
<evidence type="ECO:0000313" key="15">
    <source>
        <dbReference type="Proteomes" id="UP001500755"/>
    </source>
</evidence>
<dbReference type="SUPFAM" id="SSF55681">
    <property type="entry name" value="Class II aaRS and biotin synthetases"/>
    <property type="match status" value="1"/>
</dbReference>
<evidence type="ECO:0000256" key="1">
    <source>
        <dbReference type="ARBA" id="ARBA00008226"/>
    </source>
</evidence>
<dbReference type="SMART" id="SM00863">
    <property type="entry name" value="tRNA_SAD"/>
    <property type="match status" value="1"/>
</dbReference>
<dbReference type="RefSeq" id="WP_344309092.1">
    <property type="nucleotide sequence ID" value="NZ_BAAANO010000017.1"/>
</dbReference>
<name>A0ABP5EYN2_9MICO</name>
<dbReference type="InterPro" id="IPR009000">
    <property type="entry name" value="Transl_B-barrel_sf"/>
</dbReference>
<keyword evidence="7 11" id="KW-0648">Protein biosynthesis</keyword>
<dbReference type="Pfam" id="PF02272">
    <property type="entry name" value="DHHA1"/>
    <property type="match status" value="1"/>
</dbReference>
<dbReference type="HAMAP" id="MF_00036_B">
    <property type="entry name" value="Ala_tRNA_synth_B"/>
    <property type="match status" value="1"/>
</dbReference>
<feature type="binding site" evidence="11">
    <location>
        <position position="574"/>
    </location>
    <ligand>
        <name>Zn(2+)</name>
        <dbReference type="ChEBI" id="CHEBI:29105"/>
    </ligand>
</feature>
<keyword evidence="11" id="KW-0862">Zinc</keyword>
<feature type="binding site" evidence="11">
    <location>
        <position position="570"/>
    </location>
    <ligand>
        <name>Zn(2+)</name>
        <dbReference type="ChEBI" id="CHEBI:29105"/>
    </ligand>
</feature>
<evidence type="ECO:0000256" key="10">
    <source>
        <dbReference type="ARBA" id="ARBA00048300"/>
    </source>
</evidence>
<evidence type="ECO:0000256" key="9">
    <source>
        <dbReference type="ARBA" id="ARBA00024779"/>
    </source>
</evidence>
<evidence type="ECO:0000313" key="14">
    <source>
        <dbReference type="EMBL" id="GAA2008587.1"/>
    </source>
</evidence>
<organism evidence="14 15">
    <name type="scientific">Brevibacterium samyangense</name>
    <dbReference type="NCBI Taxonomy" id="366888"/>
    <lineage>
        <taxon>Bacteria</taxon>
        <taxon>Bacillati</taxon>
        <taxon>Actinomycetota</taxon>
        <taxon>Actinomycetes</taxon>
        <taxon>Micrococcales</taxon>
        <taxon>Brevibacteriaceae</taxon>
        <taxon>Brevibacterium</taxon>
    </lineage>
</organism>
<evidence type="ECO:0000256" key="7">
    <source>
        <dbReference type="ARBA" id="ARBA00022917"/>
    </source>
</evidence>
<dbReference type="CDD" id="cd00673">
    <property type="entry name" value="AlaRS_core"/>
    <property type="match status" value="1"/>
</dbReference>
<keyword evidence="11" id="KW-0963">Cytoplasm</keyword>
<reference evidence="15" key="1">
    <citation type="journal article" date="2019" name="Int. J. Syst. Evol. Microbiol.">
        <title>The Global Catalogue of Microorganisms (GCM) 10K type strain sequencing project: providing services to taxonomists for standard genome sequencing and annotation.</title>
        <authorList>
            <consortium name="The Broad Institute Genomics Platform"/>
            <consortium name="The Broad Institute Genome Sequencing Center for Infectious Disease"/>
            <person name="Wu L."/>
            <person name="Ma J."/>
        </authorList>
    </citation>
    <scope>NUCLEOTIDE SEQUENCE [LARGE SCALE GENOMIC DNA]</scope>
    <source>
        <strain evidence="15">JCM 14546</strain>
    </source>
</reference>
<dbReference type="InterPro" id="IPR018164">
    <property type="entry name" value="Ala-tRNA-synth_IIc_N"/>
</dbReference>
<dbReference type="EMBL" id="BAAANO010000017">
    <property type="protein sequence ID" value="GAA2008587.1"/>
    <property type="molecule type" value="Genomic_DNA"/>
</dbReference>
<comment type="subcellular location">
    <subcellularLocation>
        <location evidence="11">Cytoplasm</location>
    </subcellularLocation>
</comment>